<feature type="transmembrane region" description="Helical" evidence="2">
    <location>
        <begin position="366"/>
        <end position="386"/>
    </location>
</feature>
<feature type="transmembrane region" description="Helical" evidence="2">
    <location>
        <begin position="267"/>
        <end position="286"/>
    </location>
</feature>
<organism evidence="3 4">
    <name type="scientific">Rhizosaccharibacter radicis</name>
    <dbReference type="NCBI Taxonomy" id="2782605"/>
    <lineage>
        <taxon>Bacteria</taxon>
        <taxon>Pseudomonadati</taxon>
        <taxon>Pseudomonadota</taxon>
        <taxon>Alphaproteobacteria</taxon>
        <taxon>Acetobacterales</taxon>
        <taxon>Acetobacteraceae</taxon>
        <taxon>Rhizosaccharibacter</taxon>
    </lineage>
</organism>
<dbReference type="RefSeq" id="WP_422920276.1">
    <property type="nucleotide sequence ID" value="NZ_JAMZEJ010000007.1"/>
</dbReference>
<feature type="transmembrane region" description="Helical" evidence="2">
    <location>
        <begin position="334"/>
        <end position="354"/>
    </location>
</feature>
<evidence type="ECO:0008006" key="5">
    <source>
        <dbReference type="Google" id="ProtNLM"/>
    </source>
</evidence>
<evidence type="ECO:0000313" key="4">
    <source>
        <dbReference type="Proteomes" id="UP001524547"/>
    </source>
</evidence>
<feature type="transmembrane region" description="Helical" evidence="2">
    <location>
        <begin position="156"/>
        <end position="178"/>
    </location>
</feature>
<keyword evidence="2" id="KW-1133">Transmembrane helix</keyword>
<comment type="caution">
    <text evidence="3">The sequence shown here is derived from an EMBL/GenBank/DDBJ whole genome shotgun (WGS) entry which is preliminary data.</text>
</comment>
<feature type="transmembrane region" description="Helical" evidence="2">
    <location>
        <begin position="107"/>
        <end position="127"/>
    </location>
</feature>
<evidence type="ECO:0000313" key="3">
    <source>
        <dbReference type="EMBL" id="MCQ8241527.1"/>
    </source>
</evidence>
<keyword evidence="2" id="KW-0812">Transmembrane</keyword>
<keyword evidence="2" id="KW-0472">Membrane</keyword>
<accession>A0ABT1W060</accession>
<feature type="transmembrane region" description="Helical" evidence="2">
    <location>
        <begin position="236"/>
        <end position="255"/>
    </location>
</feature>
<feature type="transmembrane region" description="Helical" evidence="2">
    <location>
        <begin position="199"/>
        <end position="224"/>
    </location>
</feature>
<keyword evidence="4" id="KW-1185">Reference proteome</keyword>
<evidence type="ECO:0000256" key="2">
    <source>
        <dbReference type="SAM" id="Phobius"/>
    </source>
</evidence>
<reference evidence="3 4" key="1">
    <citation type="submission" date="2022-06" db="EMBL/GenBank/DDBJ databases">
        <title>Rhizosaccharibacter gen. nov. sp. nov. KSS12, endophytic bacteria isolated from sugarcane.</title>
        <authorList>
            <person name="Pitiwittayakul N."/>
        </authorList>
    </citation>
    <scope>NUCLEOTIDE SEQUENCE [LARGE SCALE GENOMIC DNA]</scope>
    <source>
        <strain evidence="3 4">KSS12</strain>
    </source>
</reference>
<dbReference type="Proteomes" id="UP001524547">
    <property type="component" value="Unassembled WGS sequence"/>
</dbReference>
<feature type="transmembrane region" description="Helical" evidence="2">
    <location>
        <begin position="32"/>
        <end position="52"/>
    </location>
</feature>
<feature type="region of interest" description="Disordered" evidence="1">
    <location>
        <begin position="1"/>
        <end position="20"/>
    </location>
</feature>
<proteinExistence type="predicted"/>
<name>A0ABT1W060_9PROT</name>
<sequence length="492" mass="52770">MPPMPIAPPVPPETPPTGNGVALRRRTDAARLVPVLLLGVALLTVLLVAGLIPAGRWQGDEYLQRWVVREWGWGFLRQRLLGTSPRPVPELLGFGYIGLTYRLRSPLIEAVLGFSWAAAALCVGFAVWRWRLWRGGVLVLSAFALTMQLRRPSEMFFWPLGAFPYLIGGGALAAASLLRRMALPAPRGARAGVAAELSLLLLAECCNEVAAAVVLFYAALVLLLVRPAGPWRRGQLLFNAAVALLVLVGVLRGRIVPQDLALHHGGGLFWSGLAAAGDAAGIFRRLLLLAPLPNVLPAPAAPLADSRTFEIAMLLGFGLACVRDPGEGAPERRLALCWAASLLGGCALSVLMSIEQFGGYCCERHASFQTLLVLLAVMVLAGCWPMRAPRRRLLPLALLLGAGLWAMMPALRADYASMPRVLANRAANWRALTAPGERAVFRQSPPGRLGDVDPLPPGTFTLMPGPNADLPWPAVSALHGFQKRVLTVVPDP</sequence>
<feature type="transmembrane region" description="Helical" evidence="2">
    <location>
        <begin position="393"/>
        <end position="411"/>
    </location>
</feature>
<dbReference type="EMBL" id="JAMZEJ010000007">
    <property type="protein sequence ID" value="MCQ8241527.1"/>
    <property type="molecule type" value="Genomic_DNA"/>
</dbReference>
<feature type="compositionally biased region" description="Pro residues" evidence="1">
    <location>
        <begin position="1"/>
        <end position="15"/>
    </location>
</feature>
<feature type="transmembrane region" description="Helical" evidence="2">
    <location>
        <begin position="306"/>
        <end position="322"/>
    </location>
</feature>
<feature type="transmembrane region" description="Helical" evidence="2">
    <location>
        <begin position="132"/>
        <end position="150"/>
    </location>
</feature>
<gene>
    <name evidence="3" type="ORF">NFI88_11840</name>
</gene>
<evidence type="ECO:0000256" key="1">
    <source>
        <dbReference type="SAM" id="MobiDB-lite"/>
    </source>
</evidence>
<protein>
    <recommendedName>
        <fullName evidence="5">Glycosyltransferase RgtA/B/C/D-like domain-containing protein</fullName>
    </recommendedName>
</protein>